<dbReference type="NCBIfam" id="NF047593">
    <property type="entry name" value="IS66_ISAeme5_TnpA"/>
    <property type="match status" value="1"/>
</dbReference>
<dbReference type="AlphaFoldDB" id="A0A345ULE8"/>
<dbReference type="EMBL" id="CP027806">
    <property type="protein sequence ID" value="AXI99511.1"/>
    <property type="molecule type" value="Genomic_DNA"/>
</dbReference>
<sequence length="98" mass="11083">MATTKEQRMFALVDQWRASGELQANFCHRHQITTSTFSYWVTRKNKAEQQTNNSGFVQVEPAGPAPKAGQVELTYPNGVRLRVDGADVAFISKLIRVW</sequence>
<evidence type="ECO:0000313" key="2">
    <source>
        <dbReference type="EMBL" id="AXJ00645.1"/>
    </source>
</evidence>
<evidence type="ECO:0008006" key="5">
    <source>
        <dbReference type="Google" id="ProtNLM"/>
    </source>
</evidence>
<dbReference type="Proteomes" id="UP000254808">
    <property type="component" value="Chromosome"/>
</dbReference>
<evidence type="ECO:0000313" key="4">
    <source>
        <dbReference type="Proteomes" id="UP000254808"/>
    </source>
</evidence>
<dbReference type="EMBL" id="CP027806">
    <property type="protein sequence ID" value="AXJ00645.1"/>
    <property type="molecule type" value="Genomic_DNA"/>
</dbReference>
<name>A0A345ULE8_9BACT</name>
<reference evidence="3 4" key="1">
    <citation type="submission" date="2018-03" db="EMBL/GenBank/DDBJ databases">
        <title>Phenotypic and genomic properties of Cyclonatronum proteinivorum gen. nov., sp. nov., a haloalkaliphilic bacteroidete from soda lakes possessing Na+-translocating rhodopsin.</title>
        <authorList>
            <person name="Toshchakov S.V."/>
            <person name="Korzhenkov A."/>
            <person name="Samarov N.I."/>
            <person name="Kublanov I.V."/>
            <person name="Muntyan M.S."/>
            <person name="Sorokin D.Y."/>
        </authorList>
    </citation>
    <scope>NUCLEOTIDE SEQUENCE [LARGE SCALE GENOMIC DNA]</scope>
    <source>
        <strain evidence="3 4">Omega</strain>
    </source>
</reference>
<dbReference type="KEGG" id="cprv:CYPRO_0224"/>
<organism evidence="3 4">
    <name type="scientific">Cyclonatronum proteinivorum</name>
    <dbReference type="NCBI Taxonomy" id="1457365"/>
    <lineage>
        <taxon>Bacteria</taxon>
        <taxon>Pseudomonadati</taxon>
        <taxon>Balneolota</taxon>
        <taxon>Balneolia</taxon>
        <taxon>Balneolales</taxon>
        <taxon>Cyclonatronaceae</taxon>
        <taxon>Cyclonatronum</taxon>
    </lineage>
</organism>
<evidence type="ECO:0000313" key="1">
    <source>
        <dbReference type="EMBL" id="AXI99511.1"/>
    </source>
</evidence>
<keyword evidence="4" id="KW-1185">Reference proteome</keyword>
<evidence type="ECO:0000313" key="3">
    <source>
        <dbReference type="EMBL" id="AXJ01300.1"/>
    </source>
</evidence>
<protein>
    <recommendedName>
        <fullName evidence="5">Transposase</fullName>
    </recommendedName>
</protein>
<gene>
    <name evidence="1" type="ORF">CYPRO_0224</name>
    <name evidence="2" type="ORF">CYPRO_1389</name>
    <name evidence="3" type="ORF">CYPRO_2050</name>
</gene>
<dbReference type="OrthoDB" id="671208at2"/>
<dbReference type="RefSeq" id="WP_114982753.1">
    <property type="nucleotide sequence ID" value="NZ_CP027806.1"/>
</dbReference>
<dbReference type="KEGG" id="cprv:CYPRO_2050"/>
<accession>A0A345ULE8</accession>
<dbReference type="EMBL" id="CP027806">
    <property type="protein sequence ID" value="AXJ01300.1"/>
    <property type="molecule type" value="Genomic_DNA"/>
</dbReference>
<dbReference type="KEGG" id="cprv:CYPRO_1389"/>
<proteinExistence type="predicted"/>